<dbReference type="EMBL" id="JAVDYI010000001">
    <property type="protein sequence ID" value="MDR7358400.1"/>
    <property type="molecule type" value="Genomic_DNA"/>
</dbReference>
<organism evidence="4 5">
    <name type="scientific">Paeniglutamicibacter sulfureus</name>
    <dbReference type="NCBI Taxonomy" id="43666"/>
    <lineage>
        <taxon>Bacteria</taxon>
        <taxon>Bacillati</taxon>
        <taxon>Actinomycetota</taxon>
        <taxon>Actinomycetes</taxon>
        <taxon>Micrococcales</taxon>
        <taxon>Micrococcaceae</taxon>
        <taxon>Paeniglutamicibacter</taxon>
    </lineage>
</organism>
<keyword evidence="5" id="KW-1185">Reference proteome</keyword>
<dbReference type="CDD" id="cd04301">
    <property type="entry name" value="NAT_SF"/>
    <property type="match status" value="2"/>
</dbReference>
<dbReference type="PANTHER" id="PTHR43877">
    <property type="entry name" value="AMINOALKYLPHOSPHONATE N-ACETYLTRANSFERASE-RELATED-RELATED"/>
    <property type="match status" value="1"/>
</dbReference>
<sequence>MRQDWIHPEHVAAWAALTNRLAAFDETGEFYEVEDLAEELDEPGVDPLQDTIGLWDGDAMIGFGQLRLGEQLRDGRGRVSIDGGIAPEYRRRGHGSGIMDTLESRAAEKMAERLPKIDFTIDVWGNAAGHGAGAMARSRGYEPARYFQDMSVLPDNFRPRGRPVAAYGDARLVAYSPSLSEPVRLLDNEAFADHWGSTPKSVNEWAAMTESRSFRGAYSQVLLQADGGSVPTTALCYVLAAEWVPGELYISRVGTARSSRGRGYAAWALSKAVQAAFDAGYTKVDLSVDAQSPTGAAGLYRLLGFELVRQGTMYRKIVRAR</sequence>
<dbReference type="Gene3D" id="3.40.630.30">
    <property type="match status" value="1"/>
</dbReference>
<keyword evidence="2" id="KW-0012">Acyltransferase</keyword>
<dbReference type="SUPFAM" id="SSF55729">
    <property type="entry name" value="Acyl-CoA N-acyltransferases (Nat)"/>
    <property type="match status" value="2"/>
</dbReference>
<feature type="domain" description="N-acetyltransferase" evidence="3">
    <location>
        <begin position="1"/>
        <end position="159"/>
    </location>
</feature>
<dbReference type="InterPro" id="IPR000182">
    <property type="entry name" value="GNAT_dom"/>
</dbReference>
<evidence type="ECO:0000313" key="5">
    <source>
        <dbReference type="Proteomes" id="UP001183817"/>
    </source>
</evidence>
<dbReference type="Proteomes" id="UP001183817">
    <property type="component" value="Unassembled WGS sequence"/>
</dbReference>
<gene>
    <name evidence="4" type="ORF">J2S64_002091</name>
</gene>
<dbReference type="PROSITE" id="PS51186">
    <property type="entry name" value="GNAT"/>
    <property type="match status" value="2"/>
</dbReference>
<protein>
    <submittedName>
        <fullName evidence="4">Ribosomal protein S18 acetylase RimI-like enzyme</fullName>
    </submittedName>
</protein>
<evidence type="ECO:0000313" key="4">
    <source>
        <dbReference type="EMBL" id="MDR7358400.1"/>
    </source>
</evidence>
<evidence type="ECO:0000259" key="3">
    <source>
        <dbReference type="PROSITE" id="PS51186"/>
    </source>
</evidence>
<feature type="domain" description="N-acetyltransferase" evidence="3">
    <location>
        <begin position="170"/>
        <end position="321"/>
    </location>
</feature>
<comment type="caution">
    <text evidence="4">The sequence shown here is derived from an EMBL/GenBank/DDBJ whole genome shotgun (WGS) entry which is preliminary data.</text>
</comment>
<dbReference type="InterPro" id="IPR016181">
    <property type="entry name" value="Acyl_CoA_acyltransferase"/>
</dbReference>
<keyword evidence="1" id="KW-0808">Transferase</keyword>
<accession>A0ABU2BID0</accession>
<evidence type="ECO:0000256" key="2">
    <source>
        <dbReference type="ARBA" id="ARBA00023315"/>
    </source>
</evidence>
<dbReference type="RefSeq" id="WP_310290192.1">
    <property type="nucleotide sequence ID" value="NZ_BAAAWO010000001.1"/>
</dbReference>
<name>A0ABU2BID0_9MICC</name>
<reference evidence="4 5" key="1">
    <citation type="submission" date="2023-07" db="EMBL/GenBank/DDBJ databases">
        <title>Sequencing the genomes of 1000 actinobacteria strains.</title>
        <authorList>
            <person name="Klenk H.-P."/>
        </authorList>
    </citation>
    <scope>NUCLEOTIDE SEQUENCE [LARGE SCALE GENOMIC DNA]</scope>
    <source>
        <strain evidence="4 5">DSM 20167</strain>
    </source>
</reference>
<dbReference type="Pfam" id="PF00583">
    <property type="entry name" value="Acetyltransf_1"/>
    <property type="match status" value="2"/>
</dbReference>
<dbReference type="InterPro" id="IPR050832">
    <property type="entry name" value="Bact_Acetyltransf"/>
</dbReference>
<proteinExistence type="predicted"/>
<evidence type="ECO:0000256" key="1">
    <source>
        <dbReference type="ARBA" id="ARBA00022679"/>
    </source>
</evidence>